<protein>
    <recommendedName>
        <fullName evidence="5">6-carboxy-5,6,7,8-tetrahydropterin synthase</fullName>
        <ecNumber evidence="4">4.1.2.50</ecNumber>
    </recommendedName>
    <alternativeName>
        <fullName evidence="9">Queuosine biosynthesis protein QueD</fullName>
    </alternativeName>
</protein>
<dbReference type="GO" id="GO:0070497">
    <property type="term" value="F:6-carboxytetrahydropterin synthase activity"/>
    <property type="evidence" value="ECO:0007669"/>
    <property type="project" value="UniProtKB-EC"/>
</dbReference>
<keyword evidence="8" id="KW-0456">Lyase</keyword>
<accession>A0A853I5K9</accession>
<dbReference type="GO" id="GO:0046872">
    <property type="term" value="F:metal ion binding"/>
    <property type="evidence" value="ECO:0007669"/>
    <property type="project" value="UniProtKB-KW"/>
</dbReference>
<dbReference type="EC" id="4.1.2.50" evidence="4"/>
<comment type="similarity">
    <text evidence="3">Belongs to the PTPS family. QueD subfamily.</text>
</comment>
<evidence type="ECO:0000313" key="12">
    <source>
        <dbReference type="Proteomes" id="UP000569732"/>
    </source>
</evidence>
<evidence type="ECO:0000256" key="5">
    <source>
        <dbReference type="ARBA" id="ARBA00018141"/>
    </source>
</evidence>
<dbReference type="UniPathway" id="UPA00391"/>
<dbReference type="PANTHER" id="PTHR12589">
    <property type="entry name" value="PYRUVOYL TETRAHYDROBIOPTERIN SYNTHASE"/>
    <property type="match status" value="1"/>
</dbReference>
<dbReference type="SUPFAM" id="SSF55620">
    <property type="entry name" value="Tetrahydrobiopterin biosynthesis enzymes-like"/>
    <property type="match status" value="2"/>
</dbReference>
<dbReference type="AlphaFoldDB" id="A0A853I5K9"/>
<comment type="pathway">
    <text evidence="2">Purine metabolism; 7-cyano-7-deazaguanine biosynthesis.</text>
</comment>
<evidence type="ECO:0000313" key="11">
    <source>
        <dbReference type="EMBL" id="NYZ68623.1"/>
    </source>
</evidence>
<sequence>MPALFVKQLTVIDFSYYCATRGLVGESWLVDVILDGQLNEEGMVFDFGQVKKTIKQTIDDFVDHKLLVPGTHPAINIAAEHGRMNVALSTENRGKIICDAPSSAIITIDASEISPSTITPVIEQHLKQVLPDNVENITLRLYPEIINGPFYHYSHGLKKHKGCCQRIAHGHRSAINIYRNGEPDPLLEADYANQFRDIYIGTKEDITGEFIDNDMAYFKFAYTAQQGYFELIISQPHCYLIDSDSTVELIAQHMANTIKTAYPNDKITVQAFEGFKKGAIAEL</sequence>
<dbReference type="PANTHER" id="PTHR12589:SF7">
    <property type="entry name" value="6-PYRUVOYL TETRAHYDROBIOPTERIN SYNTHASE"/>
    <property type="match status" value="1"/>
</dbReference>
<dbReference type="InterPro" id="IPR007115">
    <property type="entry name" value="6-PTP_synth/QueD"/>
</dbReference>
<comment type="catalytic activity">
    <reaction evidence="10">
        <text>7,8-dihydroneopterin 3'-triphosphate + H2O = 6-carboxy-5,6,7,8-tetrahydropterin + triphosphate + acetaldehyde + 2 H(+)</text>
        <dbReference type="Rhea" id="RHEA:27966"/>
        <dbReference type="ChEBI" id="CHEBI:15343"/>
        <dbReference type="ChEBI" id="CHEBI:15377"/>
        <dbReference type="ChEBI" id="CHEBI:15378"/>
        <dbReference type="ChEBI" id="CHEBI:18036"/>
        <dbReference type="ChEBI" id="CHEBI:58462"/>
        <dbReference type="ChEBI" id="CHEBI:61032"/>
        <dbReference type="EC" id="4.1.2.50"/>
    </reaction>
</comment>
<evidence type="ECO:0000256" key="2">
    <source>
        <dbReference type="ARBA" id="ARBA00005061"/>
    </source>
</evidence>
<dbReference type="Gene3D" id="3.30.479.10">
    <property type="entry name" value="6-pyruvoyl tetrahydropterin synthase/QueD"/>
    <property type="match status" value="2"/>
</dbReference>
<keyword evidence="12" id="KW-1185">Reference proteome</keyword>
<evidence type="ECO:0000256" key="6">
    <source>
        <dbReference type="ARBA" id="ARBA00022723"/>
    </source>
</evidence>
<evidence type="ECO:0000256" key="4">
    <source>
        <dbReference type="ARBA" id="ARBA00012982"/>
    </source>
</evidence>
<dbReference type="EMBL" id="JACCKB010000046">
    <property type="protein sequence ID" value="NYZ68623.1"/>
    <property type="molecule type" value="Genomic_DNA"/>
</dbReference>
<evidence type="ECO:0000256" key="8">
    <source>
        <dbReference type="ARBA" id="ARBA00023239"/>
    </source>
</evidence>
<keyword evidence="6" id="KW-0479">Metal-binding</keyword>
<name>A0A853I5K9_9GAMM</name>
<proteinExistence type="inferred from homology"/>
<organism evidence="11 12">
    <name type="scientific">Spartinivicinus marinus</name>
    <dbReference type="NCBI Taxonomy" id="2994442"/>
    <lineage>
        <taxon>Bacteria</taxon>
        <taxon>Pseudomonadati</taxon>
        <taxon>Pseudomonadota</taxon>
        <taxon>Gammaproteobacteria</taxon>
        <taxon>Oceanospirillales</taxon>
        <taxon>Zooshikellaceae</taxon>
        <taxon>Spartinivicinus</taxon>
    </lineage>
</organism>
<comment type="caution">
    <text evidence="11">The sequence shown here is derived from an EMBL/GenBank/DDBJ whole genome shotgun (WGS) entry which is preliminary data.</text>
</comment>
<evidence type="ECO:0000256" key="1">
    <source>
        <dbReference type="ARBA" id="ARBA00001947"/>
    </source>
</evidence>
<reference evidence="11 12" key="1">
    <citation type="submission" date="2020-07" db="EMBL/GenBank/DDBJ databases">
        <title>Endozoicomonas sp. nov., isolated from sediment.</title>
        <authorList>
            <person name="Gu T."/>
        </authorList>
    </citation>
    <scope>NUCLEOTIDE SEQUENCE [LARGE SCALE GENOMIC DNA]</scope>
    <source>
        <strain evidence="11 12">SM1973</strain>
    </source>
</reference>
<dbReference type="Proteomes" id="UP000569732">
    <property type="component" value="Unassembled WGS sequence"/>
</dbReference>
<evidence type="ECO:0000256" key="10">
    <source>
        <dbReference type="ARBA" id="ARBA00048807"/>
    </source>
</evidence>
<evidence type="ECO:0000256" key="9">
    <source>
        <dbReference type="ARBA" id="ARBA00031449"/>
    </source>
</evidence>
<dbReference type="InterPro" id="IPR038418">
    <property type="entry name" value="6-PTP_synth/QueD_sf"/>
</dbReference>
<gene>
    <name evidence="11" type="ORF">H0A36_21640</name>
</gene>
<dbReference type="RefSeq" id="WP_180570627.1">
    <property type="nucleotide sequence ID" value="NZ_JACCKB010000046.1"/>
</dbReference>
<dbReference type="Pfam" id="PF01242">
    <property type="entry name" value="PTPS"/>
    <property type="match status" value="2"/>
</dbReference>
<evidence type="ECO:0000256" key="3">
    <source>
        <dbReference type="ARBA" id="ARBA00008900"/>
    </source>
</evidence>
<evidence type="ECO:0000256" key="7">
    <source>
        <dbReference type="ARBA" id="ARBA00022833"/>
    </source>
</evidence>
<comment type="cofactor">
    <cofactor evidence="1">
        <name>Zn(2+)</name>
        <dbReference type="ChEBI" id="CHEBI:29105"/>
    </cofactor>
</comment>
<keyword evidence="7" id="KW-0862">Zinc</keyword>